<sequence length="117" mass="13937">MISYGREMIKVENIKGRLFLVGAEDDSFWEAGKYIRRMDRRLKERPHTCEYVPLVYEHGTHFVLPESMLRMVLPVGLKFVLRFIFKAAKEYPDECEAARKDIDRRLSAALKEWREEN</sequence>
<protein>
    <recommendedName>
        <fullName evidence="1">BAAT/Acyl-CoA thioester hydrolase C-terminal domain-containing protein</fullName>
    </recommendedName>
</protein>
<feature type="domain" description="BAAT/Acyl-CoA thioester hydrolase C-terminal" evidence="1">
    <location>
        <begin position="7"/>
        <end position="65"/>
    </location>
</feature>
<name>V8C5J7_9FIRM</name>
<comment type="caution">
    <text evidence="2">The sequence shown here is derived from an EMBL/GenBank/DDBJ whole genome shotgun (WGS) entry which is preliminary data.</text>
</comment>
<dbReference type="HOGENOM" id="CLU_126423_0_0_9"/>
<dbReference type="PATRIC" id="fig|1073376.3.peg.1876"/>
<dbReference type="InterPro" id="IPR029058">
    <property type="entry name" value="AB_hydrolase_fold"/>
</dbReference>
<dbReference type="Gene3D" id="3.40.50.1820">
    <property type="entry name" value="alpha/beta hydrolase"/>
    <property type="match status" value="1"/>
</dbReference>
<reference evidence="2 3" key="1">
    <citation type="submission" date="2013-10" db="EMBL/GenBank/DDBJ databases">
        <title>The Genome Sequence of Ruminococcus lactaris CC59_002D.</title>
        <authorList>
            <consortium name="The Broad Institute Genomics Platform"/>
            <person name="Earl A."/>
            <person name="Allen-Vercoe E."/>
            <person name="Daigneault M."/>
            <person name="Young S.K."/>
            <person name="Zeng Q."/>
            <person name="Gargeya S."/>
            <person name="Fitzgerald M."/>
            <person name="Abouelleil A."/>
            <person name="Alvarado L."/>
            <person name="Chapman S.B."/>
            <person name="Gainer-Dewar J."/>
            <person name="Goldberg J."/>
            <person name="Griggs A."/>
            <person name="Gujja S."/>
            <person name="Hansen M."/>
            <person name="Howarth C."/>
            <person name="Imamovic A."/>
            <person name="Ireland A."/>
            <person name="Larimer J."/>
            <person name="McCowan C."/>
            <person name="Murphy C."/>
            <person name="Pearson M."/>
            <person name="Poon T.W."/>
            <person name="Priest M."/>
            <person name="Roberts A."/>
            <person name="Saif S."/>
            <person name="Shea T."/>
            <person name="Sykes S."/>
            <person name="Wortman J."/>
            <person name="Nusbaum C."/>
            <person name="Birren B."/>
        </authorList>
    </citation>
    <scope>NUCLEOTIDE SEQUENCE [LARGE SCALE GENOMIC DNA]</scope>
    <source>
        <strain evidence="2 3">CC59_002D</strain>
    </source>
</reference>
<dbReference type="EMBL" id="AZJE01000022">
    <property type="protein sequence ID" value="ETD22011.1"/>
    <property type="molecule type" value="Genomic_DNA"/>
</dbReference>
<organism evidence="2 3">
    <name type="scientific">[Ruminococcus] lactaris CC59_002D</name>
    <dbReference type="NCBI Taxonomy" id="1073376"/>
    <lineage>
        <taxon>Bacteria</taxon>
        <taxon>Bacillati</taxon>
        <taxon>Bacillota</taxon>
        <taxon>Clostridia</taxon>
        <taxon>Lachnospirales</taxon>
        <taxon>Lachnospiraceae</taxon>
        <taxon>Mediterraneibacter</taxon>
    </lineage>
</organism>
<dbReference type="STRING" id="1073376.HMPREF1202_01830"/>
<accession>V8C5J7</accession>
<evidence type="ECO:0000313" key="3">
    <source>
        <dbReference type="Proteomes" id="UP000018683"/>
    </source>
</evidence>
<dbReference type="AlphaFoldDB" id="V8C5J7"/>
<dbReference type="Pfam" id="PF08840">
    <property type="entry name" value="BAAT_C"/>
    <property type="match status" value="1"/>
</dbReference>
<gene>
    <name evidence="2" type="ORF">HMPREF1202_01830</name>
</gene>
<dbReference type="Proteomes" id="UP000018683">
    <property type="component" value="Unassembled WGS sequence"/>
</dbReference>
<evidence type="ECO:0000259" key="1">
    <source>
        <dbReference type="Pfam" id="PF08840"/>
    </source>
</evidence>
<evidence type="ECO:0000313" key="2">
    <source>
        <dbReference type="EMBL" id="ETD22011.1"/>
    </source>
</evidence>
<proteinExistence type="predicted"/>
<dbReference type="InterPro" id="IPR014940">
    <property type="entry name" value="BAAT_C"/>
</dbReference>